<dbReference type="InterPro" id="IPR006597">
    <property type="entry name" value="Sel1-like"/>
</dbReference>
<evidence type="ECO:0008006" key="3">
    <source>
        <dbReference type="Google" id="ProtNLM"/>
    </source>
</evidence>
<name>A0A9P6TYH2_9FUNG</name>
<accession>A0A9P6TYH2</accession>
<evidence type="ECO:0000313" key="1">
    <source>
        <dbReference type="EMBL" id="KAG0251440.1"/>
    </source>
</evidence>
<dbReference type="SUPFAM" id="SSF81901">
    <property type="entry name" value="HCP-like"/>
    <property type="match status" value="1"/>
</dbReference>
<protein>
    <recommendedName>
        <fullName evidence="3">Sel1 repeat family protein</fullName>
    </recommendedName>
</protein>
<dbReference type="PANTHER" id="PTHR43628">
    <property type="entry name" value="ACTIVATOR OF C KINASE PROTEIN 1-RELATED"/>
    <property type="match status" value="1"/>
</dbReference>
<dbReference type="Gene3D" id="1.25.40.10">
    <property type="entry name" value="Tetratricopeptide repeat domain"/>
    <property type="match status" value="1"/>
</dbReference>
<comment type="caution">
    <text evidence="1">The sequence shown here is derived from an EMBL/GenBank/DDBJ whole genome shotgun (WGS) entry which is preliminary data.</text>
</comment>
<dbReference type="Proteomes" id="UP000807716">
    <property type="component" value="Unassembled WGS sequence"/>
</dbReference>
<dbReference type="SMART" id="SM00671">
    <property type="entry name" value="SEL1"/>
    <property type="match status" value="2"/>
</dbReference>
<reference evidence="1" key="1">
    <citation type="journal article" date="2020" name="Fungal Divers.">
        <title>Resolving the Mortierellaceae phylogeny through synthesis of multi-gene phylogenetics and phylogenomics.</title>
        <authorList>
            <person name="Vandepol N."/>
            <person name="Liber J."/>
            <person name="Desiro A."/>
            <person name="Na H."/>
            <person name="Kennedy M."/>
            <person name="Barry K."/>
            <person name="Grigoriev I.V."/>
            <person name="Miller A.N."/>
            <person name="O'Donnell K."/>
            <person name="Stajich J.E."/>
            <person name="Bonito G."/>
        </authorList>
    </citation>
    <scope>NUCLEOTIDE SEQUENCE</scope>
    <source>
        <strain evidence="1">BC1065</strain>
    </source>
</reference>
<dbReference type="PANTHER" id="PTHR43628:SF1">
    <property type="entry name" value="CHITIN SYNTHASE REGULATORY FACTOR 2-RELATED"/>
    <property type="match status" value="1"/>
</dbReference>
<keyword evidence="2" id="KW-1185">Reference proteome</keyword>
<evidence type="ECO:0000313" key="2">
    <source>
        <dbReference type="Proteomes" id="UP000807716"/>
    </source>
</evidence>
<dbReference type="InterPro" id="IPR011990">
    <property type="entry name" value="TPR-like_helical_dom_sf"/>
</dbReference>
<gene>
    <name evidence="1" type="ORF">DFQ27_008760</name>
</gene>
<dbReference type="InterPro" id="IPR052945">
    <property type="entry name" value="Mitotic_Regulator"/>
</dbReference>
<sequence length="110" mass="12375">MYAHGLGVKQDYAEAMILLRKSVEQGSTCGQHILGEMYEYGRGVDRDIPQAIEWYSKAAEKGDEDARKRMEKLGTFITASTLQVLDILTVIVQFTESKVHILSGNVIRKK</sequence>
<dbReference type="Pfam" id="PF08238">
    <property type="entry name" value="Sel1"/>
    <property type="match status" value="2"/>
</dbReference>
<dbReference type="AlphaFoldDB" id="A0A9P6TYH2"/>
<dbReference type="EMBL" id="JAAAJB010000750">
    <property type="protein sequence ID" value="KAG0251440.1"/>
    <property type="molecule type" value="Genomic_DNA"/>
</dbReference>
<proteinExistence type="predicted"/>
<organism evidence="1 2">
    <name type="scientific">Actinomortierella ambigua</name>
    <dbReference type="NCBI Taxonomy" id="1343610"/>
    <lineage>
        <taxon>Eukaryota</taxon>
        <taxon>Fungi</taxon>
        <taxon>Fungi incertae sedis</taxon>
        <taxon>Mucoromycota</taxon>
        <taxon>Mortierellomycotina</taxon>
        <taxon>Mortierellomycetes</taxon>
        <taxon>Mortierellales</taxon>
        <taxon>Mortierellaceae</taxon>
        <taxon>Actinomortierella</taxon>
    </lineage>
</organism>
<dbReference type="OrthoDB" id="2384430at2759"/>